<keyword evidence="2" id="KW-1185">Reference proteome</keyword>
<sequence length="34" mass="3526">MHGAQLGRECPAGVGVMLGSGSALNRRFQTSHEA</sequence>
<proteinExistence type="predicted"/>
<dbReference type="Proteomes" id="UP000001930">
    <property type="component" value="Chromosome II"/>
</dbReference>
<reference evidence="1 2" key="1">
    <citation type="journal article" date="2005" name="BMC Genomics">
        <title>Bacterial genome adaptation to niches: divergence of the potential virulence genes in three Burkholderia species of different survival strategies.</title>
        <authorList>
            <person name="Kim H.S."/>
            <person name="Schell M.A."/>
            <person name="Yu Y."/>
            <person name="Ulrich R.L."/>
            <person name="Sarria S.H."/>
            <person name="Nierman W.C."/>
            <person name="DeShazer D."/>
        </authorList>
    </citation>
    <scope>NUCLEOTIDE SEQUENCE [LARGE SCALE GENOMIC DNA]</scope>
    <source>
        <strain evidence="2">ATCC 700388 / DSM 13276 / CCUG 48851 / CIP 106301 / E264</strain>
    </source>
</reference>
<evidence type="ECO:0000313" key="1">
    <source>
        <dbReference type="EMBL" id="ABC35362.1"/>
    </source>
</evidence>
<protein>
    <submittedName>
        <fullName evidence="1">Uncharacterized protein</fullName>
    </submittedName>
</protein>
<name>Q2T4I4_BURTA</name>
<accession>Q2T4I4</accession>
<gene>
    <name evidence="1" type="ordered locus">BTH_II1721</name>
</gene>
<dbReference type="HOGENOM" id="CLU_217133_0_0_4"/>
<dbReference type="AlphaFoldDB" id="Q2T4I4"/>
<dbReference type="EMBL" id="CP000085">
    <property type="protein sequence ID" value="ABC35362.1"/>
    <property type="molecule type" value="Genomic_DNA"/>
</dbReference>
<evidence type="ECO:0000313" key="2">
    <source>
        <dbReference type="Proteomes" id="UP000001930"/>
    </source>
</evidence>
<dbReference type="KEGG" id="bte:BTH_II1721"/>
<organism evidence="1 2">
    <name type="scientific">Burkholderia thailandensis (strain ATCC 700388 / DSM 13276 / CCUG 48851 / CIP 106301 / E264)</name>
    <dbReference type="NCBI Taxonomy" id="271848"/>
    <lineage>
        <taxon>Bacteria</taxon>
        <taxon>Pseudomonadati</taxon>
        <taxon>Pseudomonadota</taxon>
        <taxon>Betaproteobacteria</taxon>
        <taxon>Burkholderiales</taxon>
        <taxon>Burkholderiaceae</taxon>
        <taxon>Burkholderia</taxon>
        <taxon>pseudomallei group</taxon>
    </lineage>
</organism>